<dbReference type="HOGENOM" id="CLU_342224_0_0_14"/>
<dbReference type="AlphaFoldDB" id="V5RLR8"/>
<proteinExistence type="predicted"/>
<feature type="compositionally biased region" description="Basic and acidic residues" evidence="2">
    <location>
        <begin position="224"/>
        <end position="236"/>
    </location>
</feature>
<evidence type="ECO:0000313" key="5">
    <source>
        <dbReference type="Proteomes" id="UP000018550"/>
    </source>
</evidence>
<keyword evidence="3" id="KW-0812">Transmembrane</keyword>
<feature type="transmembrane region" description="Helical" evidence="3">
    <location>
        <begin position="101"/>
        <end position="121"/>
    </location>
</feature>
<evidence type="ECO:0000313" key="4">
    <source>
        <dbReference type="EMBL" id="AHB36800.1"/>
    </source>
</evidence>
<dbReference type="STRING" id="1276258.SAPIS_v1c09550"/>
<dbReference type="RefSeq" id="WP_023790243.1">
    <property type="nucleotide sequence ID" value="NC_022998.1"/>
</dbReference>
<keyword evidence="1" id="KW-0175">Coiled coil</keyword>
<gene>
    <name evidence="4" type="ORF">SAPIS_v1c09550</name>
</gene>
<feature type="coiled-coil region" evidence="1">
    <location>
        <begin position="638"/>
        <end position="668"/>
    </location>
</feature>
<evidence type="ECO:0000256" key="2">
    <source>
        <dbReference type="SAM" id="MobiDB-lite"/>
    </source>
</evidence>
<sequence>MFMLLIILSWSLVMLASLALAGYAALGLTSSLWLTQADITNQTFLYKLFNWLSSSPFSLPFFSLKEGTNGNLVNPWVPTPGGLVSLQNGSGAADGLVQWKMWLIFGIMLAVSIYLFAIAIAEFVRLRKKQKISKPYIKSALVIFAVVGMLYGQVIVLIASGIFLLSWFILEATMFDSEALNNYAEERSLISLYHEEKKFEKEVNREGKLTGNVEQKSQKYLEETKKAQEQNEKAKTNDSSALPNDNKSMQTSKAKREKAYFKWKLYKDQLEKFRAEIESLDSSESSSKKERFISKFNNRAANLNMLAKKLNLPESYLIDYLNHEIDFEKSSRVSSEDLQIAFIEKENESSSEIIQYEPNAFEDEKQEVSLNEILNTSLSLNHSEQKYGRNKTKITSSGVDKKLEEDELKDLVTKSFEKQSQMFDLNDILDKNEDSKLEESEEAQAIQSVSNEQIEEINQNNDENLWGLTEIQDVKTNKIKDVYKDFNFKQPDLIFTLAEKSLNKEKKRLNSLSKTPFVMQSNQLNDLNYQDEDKKEFASDKLRELNNVKLETVGKPDEVPNTTSNNNILERQEDLDDMNKLLQARKAYAINMDIDELNTTENDLVSSEKDVYNDLSLSNETTLGNLQKDVDHSSAYDLSKVTKEFENLNQMEHNLNQEIKNLQEIVINQGNLLVKDLEKKTSEISSINNMKFTELEKRMKRLESTLPTLSNNEGMESIKSEVSRIVNKLESISKTVNVLESTSSNSMLSTLLKKHQYNRK</sequence>
<evidence type="ECO:0000256" key="1">
    <source>
        <dbReference type="SAM" id="Coils"/>
    </source>
</evidence>
<feature type="region of interest" description="Disordered" evidence="2">
    <location>
        <begin position="224"/>
        <end position="252"/>
    </location>
</feature>
<evidence type="ECO:0000256" key="3">
    <source>
        <dbReference type="SAM" id="Phobius"/>
    </source>
</evidence>
<feature type="compositionally biased region" description="Polar residues" evidence="2">
    <location>
        <begin position="237"/>
        <end position="252"/>
    </location>
</feature>
<dbReference type="Proteomes" id="UP000018550">
    <property type="component" value="Chromosome"/>
</dbReference>
<feature type="transmembrane region" description="Helical" evidence="3">
    <location>
        <begin position="141"/>
        <end position="170"/>
    </location>
</feature>
<keyword evidence="3" id="KW-1133">Transmembrane helix</keyword>
<protein>
    <recommendedName>
        <fullName evidence="6">Transmembrane protein</fullName>
    </recommendedName>
</protein>
<keyword evidence="5" id="KW-1185">Reference proteome</keyword>
<name>V5RLR8_SPIAP</name>
<accession>V5RLR8</accession>
<organism evidence="4 5">
    <name type="scientific">Spiroplasma apis B31</name>
    <dbReference type="NCBI Taxonomy" id="1276258"/>
    <lineage>
        <taxon>Bacteria</taxon>
        <taxon>Bacillati</taxon>
        <taxon>Mycoplasmatota</taxon>
        <taxon>Mollicutes</taxon>
        <taxon>Entomoplasmatales</taxon>
        <taxon>Spiroplasmataceae</taxon>
        <taxon>Spiroplasma</taxon>
    </lineage>
</organism>
<reference evidence="4 5" key="1">
    <citation type="journal article" date="2014" name="Genome Announc.">
        <title>Complete Genome Sequence of Spiroplasma apis B31T (ATCC 33834), a Bacterium Associated with May Disease of Honeybees (Apis mellifera).</title>
        <authorList>
            <person name="Ku C."/>
            <person name="Lo W.S."/>
            <person name="Chen L.L."/>
            <person name="Kuo C.H."/>
        </authorList>
    </citation>
    <scope>NUCLEOTIDE SEQUENCE [LARGE SCALE GENOMIC DNA]</scope>
    <source>
        <strain evidence="4">B31</strain>
    </source>
</reference>
<dbReference type="PATRIC" id="fig|1276258.3.peg.978"/>
<keyword evidence="3" id="KW-0472">Membrane</keyword>
<evidence type="ECO:0008006" key="6">
    <source>
        <dbReference type="Google" id="ProtNLM"/>
    </source>
</evidence>
<dbReference type="OrthoDB" id="387189at2"/>
<dbReference type="KEGG" id="sapi:SAPIS_v1c09550"/>
<dbReference type="eggNOG" id="COG0670">
    <property type="taxonomic scope" value="Bacteria"/>
</dbReference>
<dbReference type="EMBL" id="CP006682">
    <property type="protein sequence ID" value="AHB36800.1"/>
    <property type="molecule type" value="Genomic_DNA"/>
</dbReference>